<comment type="caution">
    <text evidence="2">The sequence shown here is derived from an EMBL/GenBank/DDBJ whole genome shotgun (WGS) entry which is preliminary data.</text>
</comment>
<evidence type="ECO:0000256" key="1">
    <source>
        <dbReference type="SAM" id="MobiDB-lite"/>
    </source>
</evidence>
<keyword evidence="3" id="KW-1185">Reference proteome</keyword>
<reference evidence="2 3" key="1">
    <citation type="submission" date="2023-11" db="EMBL/GenBank/DDBJ databases">
        <authorList>
            <person name="Okamura Y."/>
        </authorList>
    </citation>
    <scope>NUCLEOTIDE SEQUENCE [LARGE SCALE GENOMIC DNA]</scope>
</reference>
<organism evidence="2 3">
    <name type="scientific">Leptosia nina</name>
    <dbReference type="NCBI Taxonomy" id="320188"/>
    <lineage>
        <taxon>Eukaryota</taxon>
        <taxon>Metazoa</taxon>
        <taxon>Ecdysozoa</taxon>
        <taxon>Arthropoda</taxon>
        <taxon>Hexapoda</taxon>
        <taxon>Insecta</taxon>
        <taxon>Pterygota</taxon>
        <taxon>Neoptera</taxon>
        <taxon>Endopterygota</taxon>
        <taxon>Lepidoptera</taxon>
        <taxon>Glossata</taxon>
        <taxon>Ditrysia</taxon>
        <taxon>Papilionoidea</taxon>
        <taxon>Pieridae</taxon>
        <taxon>Pierinae</taxon>
        <taxon>Leptosia</taxon>
    </lineage>
</organism>
<sequence length="87" mass="10293">MSIFFFRFHNLRRAEEKRMRRVNKTNMNSENMTAPSRLLERPLSQPTDSLDEIALQIPRKVQFYSKTAITHLRPFTAATVAMIFTLY</sequence>
<name>A0AAV1K3G4_9NEOP</name>
<protein>
    <submittedName>
        <fullName evidence="2">Uncharacterized protein</fullName>
    </submittedName>
</protein>
<evidence type="ECO:0000313" key="2">
    <source>
        <dbReference type="EMBL" id="CAK1554912.1"/>
    </source>
</evidence>
<accession>A0AAV1K3G4</accession>
<dbReference type="Proteomes" id="UP001497472">
    <property type="component" value="Unassembled WGS sequence"/>
</dbReference>
<evidence type="ECO:0000313" key="3">
    <source>
        <dbReference type="Proteomes" id="UP001497472"/>
    </source>
</evidence>
<feature type="region of interest" description="Disordered" evidence="1">
    <location>
        <begin position="23"/>
        <end position="42"/>
    </location>
</feature>
<dbReference type="AlphaFoldDB" id="A0AAV1K3G4"/>
<feature type="compositionally biased region" description="Polar residues" evidence="1">
    <location>
        <begin position="24"/>
        <end position="34"/>
    </location>
</feature>
<dbReference type="EMBL" id="CAVLEF010000279">
    <property type="protein sequence ID" value="CAK1554912.1"/>
    <property type="molecule type" value="Genomic_DNA"/>
</dbReference>
<gene>
    <name evidence="2" type="ORF">LNINA_LOCUS13766</name>
</gene>
<proteinExistence type="predicted"/>